<dbReference type="Proteomes" id="UP000035016">
    <property type="component" value="Chromosome Chromosome"/>
</dbReference>
<dbReference type="PANTHER" id="PTHR33627">
    <property type="entry name" value="TRANSPOSASE"/>
    <property type="match status" value="1"/>
</dbReference>
<proteinExistence type="predicted"/>
<evidence type="ECO:0000259" key="1">
    <source>
        <dbReference type="Pfam" id="PF13546"/>
    </source>
</evidence>
<dbReference type="KEGG" id="sle:sle_57450"/>
<dbReference type="EMBL" id="LN831790">
    <property type="protein sequence ID" value="CQR65201.1"/>
    <property type="molecule type" value="Genomic_DNA"/>
</dbReference>
<dbReference type="PATRIC" id="fig|1437453.5.peg.3128"/>
<evidence type="ECO:0000313" key="2">
    <source>
        <dbReference type="EMBL" id="CQR65201.1"/>
    </source>
</evidence>
<reference evidence="3 5" key="2">
    <citation type="submission" date="2015-06" db="EMBL/GenBank/DDBJ databases">
        <title>Draft genome sequence of Streptomyces leeuwenhoekii C58, which produces the novel lasso peptide, chaxapeptin.</title>
        <authorList>
            <person name="Yi Y."/>
            <person name="Hai D."/>
            <person name="Jaspars M."/>
            <person name="Sheng H."/>
            <person name="Rateb M.E."/>
            <person name="Bull A."/>
            <person name="Goodfellow M."/>
            <person name="Asenjo J.A."/>
            <person name="Ebel R."/>
        </authorList>
    </citation>
    <scope>NUCLEOTIDE SEQUENCE [LARGE SCALE GENOMIC DNA]</scope>
    <source>
        <strain evidence="3 5">C58</strain>
    </source>
</reference>
<feature type="domain" description="Transposase IS701-like DDE" evidence="1">
    <location>
        <begin position="25"/>
        <end position="242"/>
    </location>
</feature>
<name>A0A0F7W7D4_STRLW</name>
<accession>A0A0F7W7D4</accession>
<dbReference type="InterPro" id="IPR038721">
    <property type="entry name" value="IS701-like_DDE_dom"/>
</dbReference>
<keyword evidence="5" id="KW-1185">Reference proteome</keyword>
<dbReference type="AlphaFoldDB" id="A0A0F7W7D4"/>
<dbReference type="Proteomes" id="UP000037274">
    <property type="component" value="Unassembled WGS sequence"/>
</dbReference>
<evidence type="ECO:0000313" key="3">
    <source>
        <dbReference type="EMBL" id="KMS79926.1"/>
    </source>
</evidence>
<dbReference type="PANTHER" id="PTHR33627:SF1">
    <property type="entry name" value="TRANSPOSASE"/>
    <property type="match status" value="1"/>
</dbReference>
<organism evidence="2 4">
    <name type="scientific">Streptomyces leeuwenhoekii</name>
    <dbReference type="NCBI Taxonomy" id="1437453"/>
    <lineage>
        <taxon>Bacteria</taxon>
        <taxon>Bacillati</taxon>
        <taxon>Actinomycetota</taxon>
        <taxon>Actinomycetes</taxon>
        <taxon>Kitasatosporales</taxon>
        <taxon>Streptomycetaceae</taxon>
        <taxon>Streptomyces</taxon>
    </lineage>
</organism>
<evidence type="ECO:0000313" key="4">
    <source>
        <dbReference type="Proteomes" id="UP000035016"/>
    </source>
</evidence>
<reference evidence="2 4" key="1">
    <citation type="submission" date="2015-02" db="EMBL/GenBank/DDBJ databases">
        <authorList>
            <person name="Gomez-Escribano P.J."/>
        </authorList>
    </citation>
    <scope>NUCLEOTIDE SEQUENCE [LARGE SCALE GENOMIC DNA]</scope>
    <source>
        <strain evidence="2">C34</strain>
        <strain evidence="4">C34 (DSM 42122 / NRRL B-24963)</strain>
    </source>
</reference>
<sequence>MFPTVSHSVTHDHDHDALIAELGSEVFASLRRADQRRTAKEYLRGMLSVSGRKNARNLATSVGNRAAEQRFHHFIADSCWDWQPVREALTGFLERIAPPRAWVVRPLVLTKTGDCSVGVERRYVPEAGQTLNAQFGWGLWQVADGFEVPVNWYLDLPDGWLSDPVRRERSRIPDGYVPPASAEGGAVSLVSQTVGRLPSRLRPVLSDARHAALPALVRGFRAARVPVLLRIGSSVPVLLADRALRGFSHRPVPAGKLLATAGCRVRTVLRPGGRGSVAALRVRLPGLVGTTNAAGSACGPQGGRGGLTLVGVWSGTGPSPEHLWLTDTVVPAHALLEASGLPEPHAAAMARAAEAGLRDYGGRSFQGWHRHMTMVSVALAARAVAAGPADRAAPAPACGGDRLMAA</sequence>
<gene>
    <name evidence="2" type="primary">sle_57450</name>
    <name evidence="3" type="ORF">ACH49_10300</name>
</gene>
<dbReference type="RefSeq" id="WP_047122144.1">
    <property type="nucleotide sequence ID" value="NZ_AZSD01000387.1"/>
</dbReference>
<evidence type="ECO:0000313" key="5">
    <source>
        <dbReference type="Proteomes" id="UP000037274"/>
    </source>
</evidence>
<dbReference type="InterPro" id="IPR039365">
    <property type="entry name" value="IS701-like"/>
</dbReference>
<protein>
    <submittedName>
        <fullName evidence="2">ISXo8 Transposase</fullName>
    </submittedName>
</protein>
<dbReference type="Pfam" id="PF13546">
    <property type="entry name" value="DDE_5"/>
    <property type="match status" value="1"/>
</dbReference>
<dbReference type="EMBL" id="LFEH01000027">
    <property type="protein sequence ID" value="KMS79926.1"/>
    <property type="molecule type" value="Genomic_DNA"/>
</dbReference>